<dbReference type="PANTHER" id="PTHR42693:SF42">
    <property type="entry name" value="ARYLSULFATASE G"/>
    <property type="match status" value="1"/>
</dbReference>
<evidence type="ECO:0000256" key="5">
    <source>
        <dbReference type="ARBA" id="ARBA00022801"/>
    </source>
</evidence>
<dbReference type="PANTHER" id="PTHR42693">
    <property type="entry name" value="ARYLSULFATASE FAMILY MEMBER"/>
    <property type="match status" value="1"/>
</dbReference>
<dbReference type="SUPFAM" id="SSF53649">
    <property type="entry name" value="Alkaline phosphatase-like"/>
    <property type="match status" value="1"/>
</dbReference>
<evidence type="ECO:0000256" key="2">
    <source>
        <dbReference type="ARBA" id="ARBA00008779"/>
    </source>
</evidence>
<dbReference type="OrthoDB" id="103349at2759"/>
<dbReference type="Gene3D" id="3.30.1120.10">
    <property type="match status" value="1"/>
</dbReference>
<dbReference type="InterPro" id="IPR000917">
    <property type="entry name" value="Sulfatase_N"/>
</dbReference>
<dbReference type="EMBL" id="JAGTXO010000007">
    <property type="protein sequence ID" value="KAG8466771.1"/>
    <property type="molecule type" value="Genomic_DNA"/>
</dbReference>
<evidence type="ECO:0000313" key="9">
    <source>
        <dbReference type="Proteomes" id="UP000751190"/>
    </source>
</evidence>
<dbReference type="Gene3D" id="3.40.720.10">
    <property type="entry name" value="Alkaline Phosphatase, subunit A"/>
    <property type="match status" value="1"/>
</dbReference>
<keyword evidence="4" id="KW-0732">Signal</keyword>
<dbReference type="GO" id="GO:0004065">
    <property type="term" value="F:arylsulfatase activity"/>
    <property type="evidence" value="ECO:0007669"/>
    <property type="project" value="TreeGrafter"/>
</dbReference>
<evidence type="ECO:0000256" key="1">
    <source>
        <dbReference type="ARBA" id="ARBA00001913"/>
    </source>
</evidence>
<gene>
    <name evidence="8" type="ORF">KFE25_008150</name>
</gene>
<dbReference type="GO" id="GO:0046872">
    <property type="term" value="F:metal ion binding"/>
    <property type="evidence" value="ECO:0007669"/>
    <property type="project" value="UniProtKB-KW"/>
</dbReference>
<keyword evidence="9" id="KW-1185">Reference proteome</keyword>
<reference evidence="8" key="1">
    <citation type="submission" date="2021-05" db="EMBL/GenBank/DDBJ databases">
        <title>The genome of the haptophyte Pavlova lutheri (Diacronema luteri, Pavlovales) - a model for lipid biosynthesis in eukaryotic algae.</title>
        <authorList>
            <person name="Hulatt C.J."/>
            <person name="Posewitz M.C."/>
        </authorList>
    </citation>
    <scope>NUCLEOTIDE SEQUENCE</scope>
    <source>
        <strain evidence="8">NIVA-4/92</strain>
    </source>
</reference>
<comment type="cofactor">
    <cofactor evidence="1">
        <name>Ca(2+)</name>
        <dbReference type="ChEBI" id="CHEBI:29108"/>
    </cofactor>
</comment>
<comment type="similarity">
    <text evidence="2">Belongs to the sulfatase family.</text>
</comment>
<accession>A0A8J5XNC7</accession>
<evidence type="ECO:0000313" key="8">
    <source>
        <dbReference type="EMBL" id="KAG8466771.1"/>
    </source>
</evidence>
<feature type="domain" description="Sulfatase N-terminal" evidence="7">
    <location>
        <begin position="15"/>
        <end position="381"/>
    </location>
</feature>
<proteinExistence type="inferred from homology"/>
<name>A0A8J5XNC7_DIALT</name>
<keyword evidence="6" id="KW-0106">Calcium</keyword>
<evidence type="ECO:0000256" key="3">
    <source>
        <dbReference type="ARBA" id="ARBA00022723"/>
    </source>
</evidence>
<comment type="caution">
    <text evidence="8">The sequence shown here is derived from an EMBL/GenBank/DDBJ whole genome shotgun (WGS) entry which is preliminary data.</text>
</comment>
<dbReference type="Pfam" id="PF00884">
    <property type="entry name" value="Sulfatase"/>
    <property type="match status" value="1"/>
</dbReference>
<evidence type="ECO:0000259" key="7">
    <source>
        <dbReference type="Pfam" id="PF00884"/>
    </source>
</evidence>
<dbReference type="Proteomes" id="UP000751190">
    <property type="component" value="Unassembled WGS sequence"/>
</dbReference>
<protein>
    <recommendedName>
        <fullName evidence="7">Sulfatase N-terminal domain-containing protein</fullName>
    </recommendedName>
</protein>
<keyword evidence="3" id="KW-0479">Metal-binding</keyword>
<keyword evidence="5" id="KW-0378">Hydrolase</keyword>
<dbReference type="AlphaFoldDB" id="A0A8J5XNC7"/>
<evidence type="ECO:0000256" key="6">
    <source>
        <dbReference type="ARBA" id="ARBA00022837"/>
    </source>
</evidence>
<evidence type="ECO:0000256" key="4">
    <source>
        <dbReference type="ARBA" id="ARBA00022729"/>
    </source>
</evidence>
<dbReference type="InterPro" id="IPR017850">
    <property type="entry name" value="Alkaline_phosphatase_core_sf"/>
</dbReference>
<dbReference type="InterPro" id="IPR050738">
    <property type="entry name" value="Sulfatase"/>
</dbReference>
<sequence>MAAAIAVACVLAARPNIVVFLLDDVGHGDLGITGHSIARTPAIQGFAKTATRLTTMYAGAPICSTSRAALLSGRYSDATGVWELVTPGASEMHLMPDAFILGNLLAQGGYACGQMGKWHVSHVHAEVDLAAYGFESIRPRRRLAVDQANVLVGWLAQQLNASRPFFLYWDPHECHEPVAQKSPEPFRAAYGPPTGLPPVLFSPVCEMQTMLPGEIAIPTCTPLSSSPTRDVGSCEAPSCARCERCSRPAETDAERTRLVRARSESWRHQRTYLGCLTQADTAFGKLLTFLRTAGVEANTLVLLSSDNGPELRLHNPPARRDCFGSAAPFRGLKGSVYEGGIRVPGLVRWRGGGIGRFTRAELREPLHFVDVLPTLAEAAGIQLPQGAAARLHGVSFLRLLRTPASAAPPEMSPSRLFRREPLEAGGVRPTGSQRENSSRALSRPFPLFWSTHLIAGNGRKDGVCARCDIARYAIRVGRWKLLAWTEPYDCRVRPMDYIIRARLLDEQMRLFDLRDDPTESRDLARIQPGRAAQLRQELVRTRAAVQAVGPTWDLSCQLPTGRRGVRVGIKPALTGLCHCKATSASGATIEERAALAASLTLTRAVPRPLLILSPPCAGAELLDAALSAHPQVVSADSEPFRSTRPPASPLGGAAVAQQRAVRSSVELFGGGPLCAFEFAPQLGARANATARALHAVRSIRHVGLLLASRKLDALGREHPLGGALLVSVRASPEELVGAPQASGAACVDAKSARARARDAAAAAAQLSAPAHAGPSPLVAAFGAAGAVAVLLVRRDRLSHWCELTKGARSALRAAQCSARGTADVRARIQGRGALRRVLESRIERSARSRRLSVRAARQRLLSGGSVYRELEAAAAEGDLAMPSEEFDHAAEAEDAATEALLRAAGISVVKVAEEDLRGLLHATVGDARERDGLRPVGAAAEPDRLRAGARAACLALARLQLSNALGVAAEC</sequence>
<organism evidence="8 9">
    <name type="scientific">Diacronema lutheri</name>
    <name type="common">Unicellular marine alga</name>
    <name type="synonym">Monochrysis lutheri</name>
    <dbReference type="NCBI Taxonomy" id="2081491"/>
    <lineage>
        <taxon>Eukaryota</taxon>
        <taxon>Haptista</taxon>
        <taxon>Haptophyta</taxon>
        <taxon>Pavlovophyceae</taxon>
        <taxon>Pavlovales</taxon>
        <taxon>Pavlovaceae</taxon>
        <taxon>Diacronema</taxon>
    </lineage>
</organism>